<proteinExistence type="predicted"/>
<keyword evidence="3" id="KW-1185">Reference proteome</keyword>
<gene>
    <name evidence="2" type="ORF">G7078_04440</name>
</gene>
<evidence type="ECO:0000256" key="1">
    <source>
        <dbReference type="SAM" id="SignalP"/>
    </source>
</evidence>
<evidence type="ECO:0000313" key="2">
    <source>
        <dbReference type="EMBL" id="QIL02108.1"/>
    </source>
</evidence>
<dbReference type="Proteomes" id="UP000502502">
    <property type="component" value="Chromosome"/>
</dbReference>
<dbReference type="AlphaFoldDB" id="A0A6G7ZMG3"/>
<dbReference type="InterPro" id="IPR018673">
    <property type="entry name" value="DUF2141"/>
</dbReference>
<protein>
    <submittedName>
        <fullName evidence="2">DUF2141 domain-containing protein</fullName>
    </submittedName>
</protein>
<feature type="chain" id="PRO_5026139527" evidence="1">
    <location>
        <begin position="22"/>
        <end position="141"/>
    </location>
</feature>
<organism evidence="2 3">
    <name type="scientific">Sphingomonas sinipercae</name>
    <dbReference type="NCBI Taxonomy" id="2714944"/>
    <lineage>
        <taxon>Bacteria</taxon>
        <taxon>Pseudomonadati</taxon>
        <taxon>Pseudomonadota</taxon>
        <taxon>Alphaproteobacteria</taxon>
        <taxon>Sphingomonadales</taxon>
        <taxon>Sphingomonadaceae</taxon>
        <taxon>Sphingomonas</taxon>
    </lineage>
</organism>
<keyword evidence="1" id="KW-0732">Signal</keyword>
<feature type="signal peptide" evidence="1">
    <location>
        <begin position="1"/>
        <end position="21"/>
    </location>
</feature>
<evidence type="ECO:0000313" key="3">
    <source>
        <dbReference type="Proteomes" id="UP000502502"/>
    </source>
</evidence>
<sequence length="141" mass="15702">MRRFAVIIALPALVSATTATTQLDVSIEGVRNQRGLIHACLTADEHFFPDCRKDPQALKRTAPATTRNLIFTGYPPGDYALTVVHDENGNQRLDTMLGIPKEGFGFSRNPVVRFGAPRFKQVDIKLELGFTRAAVRMQYIL</sequence>
<dbReference type="RefSeq" id="WP_166093401.1">
    <property type="nucleotide sequence ID" value="NZ_CP049871.1"/>
</dbReference>
<accession>A0A6G7ZMG3</accession>
<dbReference type="KEGG" id="ssin:G7078_04440"/>
<dbReference type="EMBL" id="CP049871">
    <property type="protein sequence ID" value="QIL02108.1"/>
    <property type="molecule type" value="Genomic_DNA"/>
</dbReference>
<dbReference type="Pfam" id="PF09912">
    <property type="entry name" value="DUF2141"/>
    <property type="match status" value="1"/>
</dbReference>
<name>A0A6G7ZMG3_9SPHN</name>
<reference evidence="2 3" key="1">
    <citation type="submission" date="2020-03" db="EMBL/GenBank/DDBJ databases">
        <title>Sphingomonas sp. nov., isolated from fish.</title>
        <authorList>
            <person name="Hyun D.-W."/>
            <person name="Bae J.-W."/>
        </authorList>
    </citation>
    <scope>NUCLEOTIDE SEQUENCE [LARGE SCALE GENOMIC DNA]</scope>
    <source>
        <strain evidence="2 3">HDW15C</strain>
    </source>
</reference>